<evidence type="ECO:0000259" key="11">
    <source>
        <dbReference type="Pfam" id="PF03033"/>
    </source>
</evidence>
<evidence type="ECO:0000256" key="8">
    <source>
        <dbReference type="ARBA" id="ARBA00023306"/>
    </source>
</evidence>
<feature type="binding site" evidence="10">
    <location>
        <position position="194"/>
    </location>
    <ligand>
        <name>UDP-N-acetyl-alpha-D-glucosamine</name>
        <dbReference type="ChEBI" id="CHEBI:57705"/>
    </ligand>
</feature>
<evidence type="ECO:0000256" key="5">
    <source>
        <dbReference type="ARBA" id="ARBA00022960"/>
    </source>
</evidence>
<proteinExistence type="inferred from homology"/>
<dbReference type="CDD" id="cd03785">
    <property type="entry name" value="GT28_MurG"/>
    <property type="match status" value="1"/>
</dbReference>
<feature type="domain" description="Glycosyltransferase family 28 N-terminal" evidence="11">
    <location>
        <begin position="9"/>
        <end position="146"/>
    </location>
</feature>
<sequence length="362" mass="38507">MTDLSPRSILVMAGGTGGHVFPALAAANCLREQGINVEWLGTSNGIESRLVPPTGIKIHYINVSGLRGKSITSVIKAVIQLLGSLLQALRIIRDLKPVCILGMGGFTSGPGGLAAWLTRCPLVIHEQNAVAGTTNKLLSKLATRVLLGYPINFGGDKSSFVGNPVREDITHLPAPEVRLSSRAGKLHVLVLGGSLGAKPINDLFPSAIKSIAKEQRPIVWHQAGPRHVDSVKNQYCDVEVEVTIEAFIEDMAAAYSWADVVVCRSGALTVAELTAAGVASLLIPLPHAIDDHQTENARWLEHGGAGKLLAQSKLTITGLAKDLIELGNDREKVLKMSIAARKLAKTDADQRVAEVCMEVADD</sequence>
<dbReference type="Proteomes" id="UP000004931">
    <property type="component" value="Unassembled WGS sequence"/>
</dbReference>
<comment type="catalytic activity">
    <reaction evidence="10">
        <text>di-trans,octa-cis-undecaprenyl diphospho-N-acetyl-alpha-D-muramoyl-L-alanyl-D-glutamyl-meso-2,6-diaminopimeloyl-D-alanyl-D-alanine + UDP-N-acetyl-alpha-D-glucosamine = di-trans,octa-cis-undecaprenyl diphospho-[N-acetyl-alpha-D-glucosaminyl-(1-&gt;4)]-N-acetyl-alpha-D-muramoyl-L-alanyl-D-glutamyl-meso-2,6-diaminopimeloyl-D-alanyl-D-alanine + UDP + H(+)</text>
        <dbReference type="Rhea" id="RHEA:31227"/>
        <dbReference type="ChEBI" id="CHEBI:15378"/>
        <dbReference type="ChEBI" id="CHEBI:57705"/>
        <dbReference type="ChEBI" id="CHEBI:58223"/>
        <dbReference type="ChEBI" id="CHEBI:61387"/>
        <dbReference type="ChEBI" id="CHEBI:61388"/>
        <dbReference type="EC" id="2.4.1.227"/>
    </reaction>
</comment>
<feature type="binding site" evidence="10">
    <location>
        <position position="293"/>
    </location>
    <ligand>
        <name>UDP-N-acetyl-alpha-D-glucosamine</name>
        <dbReference type="ChEBI" id="CHEBI:57705"/>
    </ligand>
</feature>
<dbReference type="HAMAP" id="MF_00033">
    <property type="entry name" value="MurG"/>
    <property type="match status" value="1"/>
</dbReference>
<dbReference type="OrthoDB" id="9808936at2"/>
<dbReference type="GO" id="GO:0005975">
    <property type="term" value="P:carbohydrate metabolic process"/>
    <property type="evidence" value="ECO:0007669"/>
    <property type="project" value="InterPro"/>
</dbReference>
<feature type="binding site" evidence="10">
    <location>
        <position position="166"/>
    </location>
    <ligand>
        <name>UDP-N-acetyl-alpha-D-glucosamine</name>
        <dbReference type="ChEBI" id="CHEBI:57705"/>
    </ligand>
</feature>
<evidence type="ECO:0000256" key="3">
    <source>
        <dbReference type="ARBA" id="ARBA00022676"/>
    </source>
</evidence>
<comment type="function">
    <text evidence="10">Cell wall formation. Catalyzes the transfer of a GlcNAc subunit on undecaprenyl-pyrophosphoryl-MurNAc-pentapeptide (lipid intermediate I) to form undecaprenyl-pyrophosphoryl-MurNAc-(pentapeptide)GlcNAc (lipid intermediate II).</text>
</comment>
<gene>
    <name evidence="10" type="primary">murG</name>
    <name evidence="13" type="ORF">GP2143_10882</name>
</gene>
<dbReference type="GO" id="GO:0051991">
    <property type="term" value="F:UDP-N-acetyl-D-glucosamine:N-acetylmuramoyl-L-alanyl-D-glutamyl-meso-2,6-diaminopimelyl-D-alanyl-D-alanine-diphosphoundecaprenol 4-beta-N-acetylglucosaminlytransferase activity"/>
    <property type="evidence" value="ECO:0007669"/>
    <property type="project" value="RHEA"/>
</dbReference>
<keyword evidence="5 10" id="KW-0133">Cell shape</keyword>
<dbReference type="InterPro" id="IPR004276">
    <property type="entry name" value="GlycoTrans_28_N"/>
</dbReference>
<keyword evidence="1 10" id="KW-1003">Cell membrane</keyword>
<keyword evidence="9 10" id="KW-0961">Cell wall biogenesis/degradation</keyword>
<keyword evidence="2 10" id="KW-0132">Cell division</keyword>
<keyword evidence="8 10" id="KW-0131">Cell cycle</keyword>
<dbReference type="InterPro" id="IPR007235">
    <property type="entry name" value="Glyco_trans_28_C"/>
</dbReference>
<dbReference type="GO" id="GO:0005886">
    <property type="term" value="C:plasma membrane"/>
    <property type="evidence" value="ECO:0007669"/>
    <property type="project" value="UniProtKB-SubCell"/>
</dbReference>
<evidence type="ECO:0000256" key="1">
    <source>
        <dbReference type="ARBA" id="ARBA00022475"/>
    </source>
</evidence>
<dbReference type="GO" id="GO:0008360">
    <property type="term" value="P:regulation of cell shape"/>
    <property type="evidence" value="ECO:0007669"/>
    <property type="project" value="UniProtKB-KW"/>
</dbReference>
<evidence type="ECO:0000256" key="9">
    <source>
        <dbReference type="ARBA" id="ARBA00023316"/>
    </source>
</evidence>
<evidence type="ECO:0000256" key="2">
    <source>
        <dbReference type="ARBA" id="ARBA00022618"/>
    </source>
</evidence>
<evidence type="ECO:0000259" key="12">
    <source>
        <dbReference type="Pfam" id="PF04101"/>
    </source>
</evidence>
<dbReference type="GO" id="GO:0009252">
    <property type="term" value="P:peptidoglycan biosynthetic process"/>
    <property type="evidence" value="ECO:0007669"/>
    <property type="project" value="UniProtKB-UniRule"/>
</dbReference>
<comment type="subcellular location">
    <subcellularLocation>
        <location evidence="10">Cell membrane</location>
        <topology evidence="10">Peripheral membrane protein</topology>
        <orientation evidence="10">Cytoplasmic side</orientation>
    </subcellularLocation>
</comment>
<dbReference type="EMBL" id="AAVT01000019">
    <property type="protein sequence ID" value="EAW29664.1"/>
    <property type="molecule type" value="Genomic_DNA"/>
</dbReference>
<comment type="caution">
    <text evidence="13">The sequence shown here is derived from an EMBL/GenBank/DDBJ whole genome shotgun (WGS) entry which is preliminary data.</text>
</comment>
<dbReference type="Gene3D" id="3.40.50.2000">
    <property type="entry name" value="Glycogen Phosphorylase B"/>
    <property type="match status" value="2"/>
</dbReference>
<comment type="similarity">
    <text evidence="10">Belongs to the glycosyltransferase 28 family. MurG subfamily.</text>
</comment>
<dbReference type="GO" id="GO:0050511">
    <property type="term" value="F:undecaprenyldiphospho-muramoylpentapeptide beta-N-acetylglucosaminyltransferase activity"/>
    <property type="evidence" value="ECO:0007669"/>
    <property type="project" value="UniProtKB-UniRule"/>
</dbReference>
<keyword evidence="6 10" id="KW-0573">Peptidoglycan synthesis</keyword>
<evidence type="ECO:0000256" key="7">
    <source>
        <dbReference type="ARBA" id="ARBA00023136"/>
    </source>
</evidence>
<keyword evidence="14" id="KW-1185">Reference proteome</keyword>
<protein>
    <recommendedName>
        <fullName evidence="10">UDP-N-acetylglucosamine--N-acetylmuramyl-(pentapeptide) pyrophosphoryl-undecaprenol N-acetylglucosamine transferase</fullName>
        <ecNumber evidence="10">2.4.1.227</ecNumber>
    </recommendedName>
    <alternativeName>
        <fullName evidence="10">Undecaprenyl-PP-MurNAc-pentapeptide-UDPGlcNAc GlcNAc transferase</fullName>
    </alternativeName>
</protein>
<feature type="binding site" evidence="10">
    <location>
        <begin position="267"/>
        <end position="272"/>
    </location>
    <ligand>
        <name>UDP-N-acetyl-alpha-D-glucosamine</name>
        <dbReference type="ChEBI" id="CHEBI:57705"/>
    </ligand>
</feature>
<dbReference type="GO" id="GO:0071555">
    <property type="term" value="P:cell wall organization"/>
    <property type="evidence" value="ECO:0007669"/>
    <property type="project" value="UniProtKB-KW"/>
</dbReference>
<keyword evidence="4 10" id="KW-0808">Transferase</keyword>
<dbReference type="PANTHER" id="PTHR21015">
    <property type="entry name" value="UDP-N-ACETYLGLUCOSAMINE--N-ACETYLMURAMYL-(PENTAPEPTIDE) PYROPHOSPHORYL-UNDECAPRENOL N-ACETYLGLUCOSAMINE TRANSFERASE 1"/>
    <property type="match status" value="1"/>
</dbReference>
<dbReference type="AlphaFoldDB" id="A0YHL8"/>
<organism evidence="13 14">
    <name type="scientific">marine gamma proteobacterium HTCC2143</name>
    <dbReference type="NCBI Taxonomy" id="247633"/>
    <lineage>
        <taxon>Bacteria</taxon>
        <taxon>Pseudomonadati</taxon>
        <taxon>Pseudomonadota</taxon>
        <taxon>Gammaproteobacteria</taxon>
        <taxon>Cellvibrionales</taxon>
        <taxon>Spongiibacteraceae</taxon>
        <taxon>BD1-7 clade</taxon>
    </lineage>
</organism>
<dbReference type="PANTHER" id="PTHR21015:SF22">
    <property type="entry name" value="GLYCOSYLTRANSFERASE"/>
    <property type="match status" value="1"/>
</dbReference>
<dbReference type="UniPathway" id="UPA00219"/>
<dbReference type="eggNOG" id="COG0707">
    <property type="taxonomic scope" value="Bacteria"/>
</dbReference>
<dbReference type="STRING" id="247633.GP2143_10882"/>
<feature type="binding site" evidence="10">
    <location>
        <position position="128"/>
    </location>
    <ligand>
        <name>UDP-N-acetyl-alpha-D-glucosamine</name>
        <dbReference type="ChEBI" id="CHEBI:57705"/>
    </ligand>
</feature>
<dbReference type="Pfam" id="PF04101">
    <property type="entry name" value="Glyco_tran_28_C"/>
    <property type="match status" value="1"/>
</dbReference>
<feature type="binding site" evidence="10">
    <location>
        <begin position="16"/>
        <end position="18"/>
    </location>
    <ligand>
        <name>UDP-N-acetyl-alpha-D-glucosamine</name>
        <dbReference type="ChEBI" id="CHEBI:57705"/>
    </ligand>
</feature>
<evidence type="ECO:0000256" key="6">
    <source>
        <dbReference type="ARBA" id="ARBA00022984"/>
    </source>
</evidence>
<feature type="domain" description="Glycosyl transferase family 28 C-terminal" evidence="12">
    <location>
        <begin position="188"/>
        <end position="351"/>
    </location>
</feature>
<name>A0YHL8_9GAMM</name>
<dbReference type="InterPro" id="IPR006009">
    <property type="entry name" value="GlcNAc_MurG"/>
</dbReference>
<evidence type="ECO:0000313" key="14">
    <source>
        <dbReference type="Proteomes" id="UP000004931"/>
    </source>
</evidence>
<dbReference type="EC" id="2.4.1.227" evidence="10"/>
<evidence type="ECO:0000256" key="4">
    <source>
        <dbReference type="ARBA" id="ARBA00022679"/>
    </source>
</evidence>
<evidence type="ECO:0000313" key="13">
    <source>
        <dbReference type="EMBL" id="EAW29664.1"/>
    </source>
</evidence>
<reference evidence="13 14" key="1">
    <citation type="journal article" date="2010" name="J. Bacteriol.">
        <title>Genome sequence of the oligotrophic marine Gammaproteobacterium HTCC2143, isolated from the Oregon Coast.</title>
        <authorList>
            <person name="Oh H.M."/>
            <person name="Kang I."/>
            <person name="Ferriera S."/>
            <person name="Giovannoni S.J."/>
            <person name="Cho J.C."/>
        </authorList>
    </citation>
    <scope>NUCLEOTIDE SEQUENCE [LARGE SCALE GENOMIC DNA]</scope>
    <source>
        <strain evidence="13 14">HTCC2143</strain>
    </source>
</reference>
<dbReference type="SUPFAM" id="SSF53756">
    <property type="entry name" value="UDP-Glycosyltransferase/glycogen phosphorylase"/>
    <property type="match status" value="1"/>
</dbReference>
<dbReference type="NCBIfam" id="TIGR01133">
    <property type="entry name" value="murG"/>
    <property type="match status" value="1"/>
</dbReference>
<dbReference type="Pfam" id="PF03033">
    <property type="entry name" value="Glyco_transf_28"/>
    <property type="match status" value="1"/>
</dbReference>
<comment type="pathway">
    <text evidence="10">Cell wall biogenesis; peptidoglycan biosynthesis.</text>
</comment>
<keyword evidence="7 10" id="KW-0472">Membrane</keyword>
<accession>A0YHL8</accession>
<dbReference type="GO" id="GO:0051301">
    <property type="term" value="P:cell division"/>
    <property type="evidence" value="ECO:0007669"/>
    <property type="project" value="UniProtKB-KW"/>
</dbReference>
<feature type="binding site" evidence="10">
    <location>
        <position position="248"/>
    </location>
    <ligand>
        <name>UDP-N-acetyl-alpha-D-glucosamine</name>
        <dbReference type="ChEBI" id="CHEBI:57705"/>
    </ligand>
</feature>
<evidence type="ECO:0000256" key="10">
    <source>
        <dbReference type="HAMAP-Rule" id="MF_00033"/>
    </source>
</evidence>
<keyword evidence="3 10" id="KW-0328">Glycosyltransferase</keyword>